<name>K9ZZ19_DEIPD</name>
<accession>K9ZZ19</accession>
<feature type="transmembrane region" description="Helical" evidence="1">
    <location>
        <begin position="7"/>
        <end position="28"/>
    </location>
</feature>
<dbReference type="AlphaFoldDB" id="K9ZZ19"/>
<dbReference type="Proteomes" id="UP000010467">
    <property type="component" value="Chromosome"/>
</dbReference>
<gene>
    <name evidence="2" type="ordered locus">Deipe_1291</name>
</gene>
<protein>
    <submittedName>
        <fullName evidence="2">Uncharacterized protein</fullName>
    </submittedName>
</protein>
<dbReference type="PATRIC" id="fig|937777.3.peg.1294"/>
<dbReference type="KEGG" id="dpd:Deipe_1291"/>
<keyword evidence="3" id="KW-1185">Reference proteome</keyword>
<reference evidence="3" key="1">
    <citation type="submission" date="2012-03" db="EMBL/GenBank/DDBJ databases">
        <title>Complete sequence of chromosome of Deinococcus peraridilitoris DSM 19664.</title>
        <authorList>
            <person name="Lucas S."/>
            <person name="Copeland A."/>
            <person name="Lapidus A."/>
            <person name="Glavina del Rio T."/>
            <person name="Dalin E."/>
            <person name="Tice H."/>
            <person name="Bruce D."/>
            <person name="Goodwin L."/>
            <person name="Pitluck S."/>
            <person name="Peters L."/>
            <person name="Mikhailova N."/>
            <person name="Lu M."/>
            <person name="Kyrpides N."/>
            <person name="Mavromatis K."/>
            <person name="Ivanova N."/>
            <person name="Brettin T."/>
            <person name="Detter J.C."/>
            <person name="Han C."/>
            <person name="Larimer F."/>
            <person name="Land M."/>
            <person name="Hauser L."/>
            <person name="Markowitz V."/>
            <person name="Cheng J.-F."/>
            <person name="Hugenholtz P."/>
            <person name="Woyke T."/>
            <person name="Wu D."/>
            <person name="Pukall R."/>
            <person name="Steenblock K."/>
            <person name="Brambilla E."/>
            <person name="Klenk H.-P."/>
            <person name="Eisen J.A."/>
        </authorList>
    </citation>
    <scope>NUCLEOTIDE SEQUENCE [LARGE SCALE GENOMIC DNA]</scope>
    <source>
        <strain evidence="3">DSM 19664 / LMG 22246 / CIP 109416 / KR-200</strain>
    </source>
</reference>
<dbReference type="EMBL" id="CP003382">
    <property type="protein sequence ID" value="AFZ66841.1"/>
    <property type="molecule type" value="Genomic_DNA"/>
</dbReference>
<evidence type="ECO:0000313" key="2">
    <source>
        <dbReference type="EMBL" id="AFZ66841.1"/>
    </source>
</evidence>
<feature type="transmembrane region" description="Helical" evidence="1">
    <location>
        <begin position="34"/>
        <end position="52"/>
    </location>
</feature>
<evidence type="ECO:0000313" key="3">
    <source>
        <dbReference type="Proteomes" id="UP000010467"/>
    </source>
</evidence>
<dbReference type="HOGENOM" id="CLU_189778_0_0_0"/>
<feature type="transmembrane region" description="Helical" evidence="1">
    <location>
        <begin position="61"/>
        <end position="82"/>
    </location>
</feature>
<sequence>MPKPILPFWLFPAAFWVTLTLLLIGLFVPVFVSLGVLALLVAPVLAAVVVVVRHVRRDRSLAFAALLALLGLVVVALLRGLISSAS</sequence>
<proteinExistence type="predicted"/>
<dbReference type="RefSeq" id="WP_015235149.1">
    <property type="nucleotide sequence ID" value="NC_019793.1"/>
</dbReference>
<organism evidence="2 3">
    <name type="scientific">Deinococcus peraridilitoris (strain DSM 19664 / LMG 22246 / CIP 109416 / KR-200)</name>
    <dbReference type="NCBI Taxonomy" id="937777"/>
    <lineage>
        <taxon>Bacteria</taxon>
        <taxon>Thermotogati</taxon>
        <taxon>Deinococcota</taxon>
        <taxon>Deinococci</taxon>
        <taxon>Deinococcales</taxon>
        <taxon>Deinococcaceae</taxon>
        <taxon>Deinococcus</taxon>
    </lineage>
</organism>
<keyword evidence="1" id="KW-1133">Transmembrane helix</keyword>
<keyword evidence="1" id="KW-0812">Transmembrane</keyword>
<evidence type="ECO:0000256" key="1">
    <source>
        <dbReference type="SAM" id="Phobius"/>
    </source>
</evidence>
<dbReference type="STRING" id="937777.Deipe_1291"/>
<keyword evidence="1" id="KW-0472">Membrane</keyword>